<dbReference type="InterPro" id="IPR052344">
    <property type="entry name" value="Transposase-related"/>
</dbReference>
<gene>
    <name evidence="3" type="ORF">BEI59_37195</name>
</gene>
<protein>
    <recommendedName>
        <fullName evidence="5">Transposase C of IS166 homeodomain protein</fullName>
    </recommendedName>
</protein>
<evidence type="ECO:0008006" key="5">
    <source>
        <dbReference type="Google" id="ProtNLM"/>
    </source>
</evidence>
<dbReference type="PANTHER" id="PTHR33678">
    <property type="entry name" value="BLL1576 PROTEIN"/>
    <property type="match status" value="1"/>
</dbReference>
<dbReference type="AlphaFoldDB" id="A0A1E3U4R3"/>
<feature type="domain" description="Transposase TnpC homeodomain" evidence="2">
    <location>
        <begin position="48"/>
        <end position="118"/>
    </location>
</feature>
<name>A0A1E3U4R3_9FIRM</name>
<dbReference type="EMBL" id="MEHA01000073">
    <property type="protein sequence ID" value="ODR30916.1"/>
    <property type="molecule type" value="Genomic_DNA"/>
</dbReference>
<dbReference type="Pfam" id="PF13005">
    <property type="entry name" value="zf-IS66"/>
    <property type="match status" value="1"/>
</dbReference>
<sequence>MASSAKDIQLSELKDTILQRNTIVSEQIELIKSLRLMIDEKSSREKALQEQVDYLTQKLFGSSSERRSGDIPGQQNLFNEAEIEQDPSLLEEETVIREHTRKKKTTHDDLFKGLGVEKVVIPLPEEEQFCPVCGTQMVLIGEEYVRRELKFVPATCKVIEYYSQSYGCPSSKEGIGDTEKPVVIKSQVPASLVGKGPTSASAVAWTMY</sequence>
<dbReference type="PANTHER" id="PTHR33678:SF1">
    <property type="entry name" value="BLL1576 PROTEIN"/>
    <property type="match status" value="1"/>
</dbReference>
<dbReference type="InterPro" id="IPR024474">
    <property type="entry name" value="Znf_dom_IS66"/>
</dbReference>
<reference evidence="3 4" key="1">
    <citation type="submission" date="2016-08" db="EMBL/GenBank/DDBJ databases">
        <authorList>
            <person name="Seilhamer J.J."/>
        </authorList>
    </citation>
    <scope>NUCLEOTIDE SEQUENCE [LARGE SCALE GENOMIC DNA]</scope>
    <source>
        <strain evidence="3 4">NML150140-1</strain>
    </source>
</reference>
<evidence type="ECO:0000259" key="2">
    <source>
        <dbReference type="Pfam" id="PF13007"/>
    </source>
</evidence>
<evidence type="ECO:0000313" key="4">
    <source>
        <dbReference type="Proteomes" id="UP000094271"/>
    </source>
</evidence>
<comment type="caution">
    <text evidence="3">The sequence shown here is derived from an EMBL/GenBank/DDBJ whole genome shotgun (WGS) entry which is preliminary data.</text>
</comment>
<accession>A0A1E3U4R3</accession>
<organism evidence="3 4">
    <name type="scientific">Eisenbergiella tayi</name>
    <dbReference type="NCBI Taxonomy" id="1432052"/>
    <lineage>
        <taxon>Bacteria</taxon>
        <taxon>Bacillati</taxon>
        <taxon>Bacillota</taxon>
        <taxon>Clostridia</taxon>
        <taxon>Lachnospirales</taxon>
        <taxon>Lachnospiraceae</taxon>
        <taxon>Eisenbergiella</taxon>
    </lineage>
</organism>
<dbReference type="InterPro" id="IPR024463">
    <property type="entry name" value="Transposase_TnpC_homeodom"/>
</dbReference>
<dbReference type="RefSeq" id="WP_069432602.1">
    <property type="nucleotide sequence ID" value="NZ_MEHA01000073.1"/>
</dbReference>
<dbReference type="Proteomes" id="UP000094271">
    <property type="component" value="Unassembled WGS sequence"/>
</dbReference>
<evidence type="ECO:0000259" key="1">
    <source>
        <dbReference type="Pfam" id="PF13005"/>
    </source>
</evidence>
<proteinExistence type="predicted"/>
<feature type="domain" description="Transposase IS66 zinc-finger binding" evidence="1">
    <location>
        <begin position="128"/>
        <end position="169"/>
    </location>
</feature>
<evidence type="ECO:0000313" key="3">
    <source>
        <dbReference type="EMBL" id="ODR30916.1"/>
    </source>
</evidence>
<dbReference type="Pfam" id="PF13007">
    <property type="entry name" value="LZ_Tnp_IS66"/>
    <property type="match status" value="1"/>
</dbReference>